<protein>
    <submittedName>
        <fullName evidence="1">Murein L,D-transpeptidase catalytic domain family protein</fullName>
    </submittedName>
</protein>
<dbReference type="PANTHER" id="PTHR38477">
    <property type="entry name" value="HYPOTHETICAL EXPORTED PROTEIN"/>
    <property type="match status" value="1"/>
</dbReference>
<name>A0AAT9GKI7_9BACT</name>
<dbReference type="PANTHER" id="PTHR38477:SF1">
    <property type="entry name" value="MUREIN L,D-TRANSPEPTIDASE CATALYTIC DOMAIN FAMILY PROTEIN"/>
    <property type="match status" value="1"/>
</dbReference>
<dbReference type="EMBL" id="AP029612">
    <property type="protein sequence ID" value="BFG71105.1"/>
    <property type="molecule type" value="Genomic_DNA"/>
</dbReference>
<dbReference type="Pfam" id="PF13645">
    <property type="entry name" value="YkuD_2"/>
    <property type="match status" value="1"/>
</dbReference>
<gene>
    <name evidence="1" type="ORF">KACHI17_19860</name>
</gene>
<dbReference type="InterPro" id="IPR032676">
    <property type="entry name" value="YkuD_2"/>
</dbReference>
<evidence type="ECO:0000313" key="1">
    <source>
        <dbReference type="EMBL" id="BFG71105.1"/>
    </source>
</evidence>
<organism evidence="1">
    <name type="scientific">Sediminibacterium sp. KACHI17</name>
    <dbReference type="NCBI Taxonomy" id="1751071"/>
    <lineage>
        <taxon>Bacteria</taxon>
        <taxon>Pseudomonadati</taxon>
        <taxon>Bacteroidota</taxon>
        <taxon>Chitinophagia</taxon>
        <taxon>Chitinophagales</taxon>
        <taxon>Chitinophagaceae</taxon>
        <taxon>Sediminibacterium</taxon>
    </lineage>
</organism>
<proteinExistence type="predicted"/>
<accession>A0AAT9GKI7</accession>
<dbReference type="AlphaFoldDB" id="A0AAT9GKI7"/>
<dbReference type="RefSeq" id="WP_353548741.1">
    <property type="nucleotide sequence ID" value="NZ_AP029612.1"/>
</dbReference>
<sequence>MISKKSQLVLLCLVIATGFSFKEKPVMHIGTAPSNTLTAVYENLDLAALGLSKKAYEFALSGYESLKSSGQLIQDHILSVVDFSLPSNQKRLFVIDLLKGELLFHTFVSHGKNSGKLIAKKFSNKASSFQSSIGFYTTGEPYQGKHGLSLRLIGKEKGINDKALQRGIVIHGADYAEEVVASRQGYLGRSLGCPAVPQSVHRELISTIQNGSCFFIYAPSSGYPKQSKLI</sequence>
<reference evidence="1" key="1">
    <citation type="submission" date="2024-02" db="EMBL/GenBank/DDBJ databases">
        <title>Sediminibacterium planktonica sp. nov. and Sediminibacterium longus sp. nov., isolated from surface lake and river water.</title>
        <authorList>
            <person name="Watanabe K."/>
            <person name="Takemine S."/>
            <person name="Ishii Y."/>
            <person name="Ogata Y."/>
            <person name="Shindo C."/>
            <person name="Suda W."/>
        </authorList>
    </citation>
    <scope>NUCLEOTIDE SEQUENCE</scope>
    <source>
        <strain evidence="1">KACHI17</strain>
    </source>
</reference>